<evidence type="ECO:0000313" key="1">
    <source>
        <dbReference type="EMBL" id="GBH19971.1"/>
    </source>
</evidence>
<organism evidence="1 2">
    <name type="scientific">Pseudomonas syringae pv. actinidiae</name>
    <dbReference type="NCBI Taxonomy" id="103796"/>
    <lineage>
        <taxon>Bacteria</taxon>
        <taxon>Pseudomonadati</taxon>
        <taxon>Pseudomonadota</taxon>
        <taxon>Gammaproteobacteria</taxon>
        <taxon>Pseudomonadales</taxon>
        <taxon>Pseudomonadaceae</taxon>
        <taxon>Pseudomonas</taxon>
        <taxon>Pseudomonas syringae</taxon>
    </lineage>
</organism>
<evidence type="ECO:0000313" key="2">
    <source>
        <dbReference type="Proteomes" id="UP000248291"/>
    </source>
</evidence>
<comment type="caution">
    <text evidence="1">The sequence shown here is derived from an EMBL/GenBank/DDBJ whole genome shotgun (WGS) entry which is preliminary data.</text>
</comment>
<protein>
    <submittedName>
        <fullName evidence="1">Uncharacterized protein</fullName>
    </submittedName>
</protein>
<accession>A0AAN4QAG0</accession>
<proteinExistence type="predicted"/>
<name>A0AAN4QAG0_PSESF</name>
<dbReference type="EMBL" id="BGKA01000240">
    <property type="protein sequence ID" value="GBH19971.1"/>
    <property type="molecule type" value="Genomic_DNA"/>
</dbReference>
<gene>
    <name evidence="1" type="ORF">KPSA3_05990</name>
</gene>
<dbReference type="AlphaFoldDB" id="A0AAN4QAG0"/>
<dbReference type="Proteomes" id="UP000248291">
    <property type="component" value="Unassembled WGS sequence"/>
</dbReference>
<sequence>MRPQKPFSAFYVSSVGKAIVPRSAIRTLRIYITKQEHSG</sequence>
<reference evidence="1 2" key="1">
    <citation type="submission" date="2018-04" db="EMBL/GenBank/DDBJ databases">
        <title>Draft genome sequence of Pseudomonas syringae pv. actinidiae biovar 3 strains isolated from kiwifruit in Kagawa prefecture.</title>
        <authorList>
            <person name="Tabuchi M."/>
            <person name="Saito M."/>
            <person name="Fujiwara S."/>
            <person name="Sasa N."/>
            <person name="Akimitsu K."/>
            <person name="Gomi K."/>
            <person name="Konishi-Sugita S."/>
            <person name="Hamano K."/>
            <person name="Kataoka I."/>
        </authorList>
    </citation>
    <scope>NUCLEOTIDE SEQUENCE [LARGE SCALE GENOMIC DNA]</scope>
    <source>
        <strain evidence="1 2">MAFF212211</strain>
    </source>
</reference>